<feature type="domain" description="Cation/H+ exchanger transmembrane" evidence="10">
    <location>
        <begin position="16"/>
        <end position="81"/>
    </location>
</feature>
<dbReference type="InterPro" id="IPR006153">
    <property type="entry name" value="Cation/H_exchanger_TM"/>
</dbReference>
<dbReference type="Proteomes" id="UP000737420">
    <property type="component" value="Unassembled WGS sequence"/>
</dbReference>
<comment type="similarity">
    <text evidence="2">Belongs to the monovalent cation:proton antiporter 2 (CPA2) transporter (TC 2.A.37) family.</text>
</comment>
<keyword evidence="5 9" id="KW-0812">Transmembrane</keyword>
<dbReference type="EMBL" id="BPOP01000040">
    <property type="protein sequence ID" value="GJB93230.1"/>
    <property type="molecule type" value="Genomic_DNA"/>
</dbReference>
<feature type="transmembrane region" description="Helical" evidence="9">
    <location>
        <begin position="57"/>
        <end position="78"/>
    </location>
</feature>
<dbReference type="GO" id="GO:0016020">
    <property type="term" value="C:membrane"/>
    <property type="evidence" value="ECO:0007669"/>
    <property type="project" value="UniProtKB-SubCell"/>
</dbReference>
<comment type="caution">
    <text evidence="11">The sequence shown here is derived from an EMBL/GenBank/DDBJ whole genome shotgun (WGS) entry which is preliminary data.</text>
</comment>
<proteinExistence type="inferred from homology"/>
<accession>A0ABD0BBE8</accession>
<evidence type="ECO:0000313" key="12">
    <source>
        <dbReference type="Proteomes" id="UP000737420"/>
    </source>
</evidence>
<evidence type="ECO:0000256" key="2">
    <source>
        <dbReference type="ARBA" id="ARBA00005551"/>
    </source>
</evidence>
<evidence type="ECO:0000256" key="9">
    <source>
        <dbReference type="SAM" id="Phobius"/>
    </source>
</evidence>
<protein>
    <recommendedName>
        <fullName evidence="10">Cation/H+ exchanger transmembrane domain-containing protein</fullName>
    </recommendedName>
</protein>
<gene>
    <name evidence="11" type="ORF">KAM382_32910</name>
</gene>
<evidence type="ECO:0000256" key="5">
    <source>
        <dbReference type="ARBA" id="ARBA00022692"/>
    </source>
</evidence>
<keyword evidence="8 9" id="KW-0472">Membrane</keyword>
<dbReference type="AlphaFoldDB" id="A0ABD0BBE8"/>
<evidence type="ECO:0000256" key="1">
    <source>
        <dbReference type="ARBA" id="ARBA00004141"/>
    </source>
</evidence>
<name>A0ABD0BBE8_AERCA</name>
<dbReference type="GO" id="GO:0015297">
    <property type="term" value="F:antiporter activity"/>
    <property type="evidence" value="ECO:0007669"/>
    <property type="project" value="UniProtKB-KW"/>
</dbReference>
<keyword evidence="7" id="KW-0406">Ion transport</keyword>
<dbReference type="GO" id="GO:0006811">
    <property type="term" value="P:monoatomic ion transport"/>
    <property type="evidence" value="ECO:0007669"/>
    <property type="project" value="UniProtKB-KW"/>
</dbReference>
<evidence type="ECO:0000256" key="6">
    <source>
        <dbReference type="ARBA" id="ARBA00022989"/>
    </source>
</evidence>
<evidence type="ECO:0000256" key="8">
    <source>
        <dbReference type="ARBA" id="ARBA00023136"/>
    </source>
</evidence>
<evidence type="ECO:0000256" key="4">
    <source>
        <dbReference type="ARBA" id="ARBA00022449"/>
    </source>
</evidence>
<dbReference type="PANTHER" id="PTHR42751">
    <property type="entry name" value="SODIUM/HYDROGEN EXCHANGER FAMILY/TRKA DOMAIN PROTEIN"/>
    <property type="match status" value="1"/>
</dbReference>
<evidence type="ECO:0000256" key="7">
    <source>
        <dbReference type="ARBA" id="ARBA00023065"/>
    </source>
</evidence>
<keyword evidence="4" id="KW-0050">Antiport</keyword>
<evidence type="ECO:0000256" key="3">
    <source>
        <dbReference type="ARBA" id="ARBA00022448"/>
    </source>
</evidence>
<sequence>MDHSLPLITTLVGGLVLAYLFGMLASRLRISPMVGYLAAGVVCGPFTPGYVADLRLAPELAEIGVILLMFGVGLHFSVKDLL</sequence>
<organism evidence="11 12">
    <name type="scientific">Aeromonas caviae</name>
    <name type="common">Aeromonas punctata</name>
    <dbReference type="NCBI Taxonomy" id="648"/>
    <lineage>
        <taxon>Bacteria</taxon>
        <taxon>Pseudomonadati</taxon>
        <taxon>Pseudomonadota</taxon>
        <taxon>Gammaproteobacteria</taxon>
        <taxon>Aeromonadales</taxon>
        <taxon>Aeromonadaceae</taxon>
        <taxon>Aeromonas</taxon>
    </lineage>
</organism>
<evidence type="ECO:0000313" key="11">
    <source>
        <dbReference type="EMBL" id="GJB93230.1"/>
    </source>
</evidence>
<dbReference type="Gene3D" id="1.20.1530.20">
    <property type="match status" value="1"/>
</dbReference>
<dbReference type="PANTHER" id="PTHR42751:SF1">
    <property type="entry name" value="CATION_PROTON ANTIPORTER YBAL-RELATED"/>
    <property type="match status" value="1"/>
</dbReference>
<keyword evidence="3" id="KW-0813">Transport</keyword>
<evidence type="ECO:0000259" key="10">
    <source>
        <dbReference type="Pfam" id="PF00999"/>
    </source>
</evidence>
<dbReference type="InterPro" id="IPR038770">
    <property type="entry name" value="Na+/solute_symporter_sf"/>
</dbReference>
<dbReference type="Pfam" id="PF00999">
    <property type="entry name" value="Na_H_Exchanger"/>
    <property type="match status" value="1"/>
</dbReference>
<feature type="transmembrane region" description="Helical" evidence="9">
    <location>
        <begin position="6"/>
        <end position="26"/>
    </location>
</feature>
<comment type="subcellular location">
    <subcellularLocation>
        <location evidence="1">Membrane</location>
        <topology evidence="1">Multi-pass membrane protein</topology>
    </subcellularLocation>
</comment>
<reference evidence="11 12" key="1">
    <citation type="submission" date="2021-07" db="EMBL/GenBank/DDBJ databases">
        <title>Draft genome sequence of carbapenem-resistant Aeromonas spp. in Japan.</title>
        <authorList>
            <person name="Maehana S."/>
            <person name="Suzuki M."/>
            <person name="Kitasato H."/>
        </authorList>
    </citation>
    <scope>NUCLEOTIDE SEQUENCE [LARGE SCALE GENOMIC DNA]</scope>
    <source>
        <strain evidence="11 12">KAM382</strain>
    </source>
</reference>
<keyword evidence="6 9" id="KW-1133">Transmembrane helix</keyword>
<feature type="transmembrane region" description="Helical" evidence="9">
    <location>
        <begin position="33"/>
        <end position="51"/>
    </location>
</feature>